<dbReference type="EMBL" id="CP013234">
    <property type="protein sequence ID" value="AMP04623.1"/>
    <property type="molecule type" value="Genomic_DNA"/>
</dbReference>
<accession>A0A127Q3L8</accession>
<dbReference type="AlphaFoldDB" id="A0A127Q3L8"/>
<proteinExistence type="predicted"/>
<evidence type="ECO:0000313" key="2">
    <source>
        <dbReference type="Proteomes" id="UP000074561"/>
    </source>
</evidence>
<dbReference type="Proteomes" id="UP000074561">
    <property type="component" value="Chromosome"/>
</dbReference>
<protein>
    <submittedName>
        <fullName evidence="1">Uncharacterized protein</fullName>
    </submittedName>
</protein>
<evidence type="ECO:0000313" key="1">
    <source>
        <dbReference type="EMBL" id="AMP04623.1"/>
    </source>
</evidence>
<gene>
    <name evidence="1" type="ORF">CPter91_2259</name>
</gene>
<dbReference type="KEGG" id="cpra:CPter91_2259"/>
<sequence>MRGELNLFPACQSAKAEPIIPNAAPYATGKPSLSKTTVVNITINAVMTITNNPHPFQIKNISSSCIKSDQSG</sequence>
<reference evidence="1 2" key="1">
    <citation type="submission" date="2015-11" db="EMBL/GenBank/DDBJ databases">
        <title>Exploring the genomic traits of fungus-feeding bacterial genus Collimonas.</title>
        <authorList>
            <person name="Song C."/>
            <person name="Schmidt R."/>
            <person name="de Jager V."/>
            <person name="Krzyzanowska D."/>
            <person name="Jongedijk E."/>
            <person name="Cankar K."/>
            <person name="Beekwilder J."/>
            <person name="van Veen A."/>
            <person name="de Boer W."/>
            <person name="van Veen J.A."/>
            <person name="Garbeva P."/>
        </authorList>
    </citation>
    <scope>NUCLEOTIDE SEQUENCE [LARGE SCALE GENOMIC DNA]</scope>
    <source>
        <strain evidence="1 2">Ter91</strain>
    </source>
</reference>
<organism evidence="1 2">
    <name type="scientific">Collimonas pratensis</name>
    <dbReference type="NCBI Taxonomy" id="279113"/>
    <lineage>
        <taxon>Bacteria</taxon>
        <taxon>Pseudomonadati</taxon>
        <taxon>Pseudomonadota</taxon>
        <taxon>Betaproteobacteria</taxon>
        <taxon>Burkholderiales</taxon>
        <taxon>Oxalobacteraceae</taxon>
        <taxon>Collimonas</taxon>
    </lineage>
</organism>
<name>A0A127Q3L8_9BURK</name>